<keyword evidence="1" id="KW-0812">Transmembrane</keyword>
<proteinExistence type="predicted"/>
<organism evidence="2 3">
    <name type="scientific">Arthrobacter psychrolactophilus</name>
    <dbReference type="NCBI Taxonomy" id="92442"/>
    <lineage>
        <taxon>Bacteria</taxon>
        <taxon>Bacillati</taxon>
        <taxon>Actinomycetota</taxon>
        <taxon>Actinomycetes</taxon>
        <taxon>Micrococcales</taxon>
        <taxon>Micrococcaceae</taxon>
        <taxon>Arthrobacter</taxon>
    </lineage>
</organism>
<keyword evidence="1" id="KW-1133">Transmembrane helix</keyword>
<evidence type="ECO:0000256" key="1">
    <source>
        <dbReference type="SAM" id="Phobius"/>
    </source>
</evidence>
<comment type="caution">
    <text evidence="2">The sequence shown here is derived from an EMBL/GenBank/DDBJ whole genome shotgun (WGS) entry which is preliminary data.</text>
</comment>
<feature type="transmembrane region" description="Helical" evidence="1">
    <location>
        <begin position="15"/>
        <end position="37"/>
    </location>
</feature>
<evidence type="ECO:0000313" key="2">
    <source>
        <dbReference type="EMBL" id="PYI39314.1"/>
    </source>
</evidence>
<gene>
    <name evidence="2" type="ORF">CVS30_04940</name>
</gene>
<name>A0A2V5IY96_9MICC</name>
<dbReference type="Proteomes" id="UP000247980">
    <property type="component" value="Unassembled WGS sequence"/>
</dbReference>
<dbReference type="RefSeq" id="WP_110484219.1">
    <property type="nucleotide sequence ID" value="NZ_QJVC01000003.1"/>
</dbReference>
<protein>
    <submittedName>
        <fullName evidence="2">Uncharacterized protein</fullName>
    </submittedName>
</protein>
<dbReference type="EMBL" id="QJVC01000003">
    <property type="protein sequence ID" value="PYI39314.1"/>
    <property type="molecule type" value="Genomic_DNA"/>
</dbReference>
<dbReference type="AlphaFoldDB" id="A0A2V5IY96"/>
<keyword evidence="3" id="KW-1185">Reference proteome</keyword>
<reference evidence="2 3" key="1">
    <citation type="submission" date="2018-05" db="EMBL/GenBank/DDBJ databases">
        <title>Genetic diversity of glacier-inhabiting Cryobacterium bacteria in China and description of Cryobacterium mengkeensis sp. nov. and Arthrobacter glacialis sp. nov.</title>
        <authorList>
            <person name="Liu Q."/>
            <person name="Xin Y.-H."/>
        </authorList>
    </citation>
    <scope>NUCLEOTIDE SEQUENCE [LARGE SCALE GENOMIC DNA]</scope>
    <source>
        <strain evidence="2 3">B7</strain>
    </source>
</reference>
<keyword evidence="1" id="KW-0472">Membrane</keyword>
<evidence type="ECO:0000313" key="3">
    <source>
        <dbReference type="Proteomes" id="UP000247980"/>
    </source>
</evidence>
<sequence>MNTAIKNNAYYANRVMWIGFSIALTTMVALFIAGVVIGNAGMAVMASSTGALLGAAATATHKVINKAK</sequence>
<accession>A0A2V5IY96</accession>